<sequence length="137" mass="15787">RDIEYGLSPIHELISIFDILKYQTLQRHLFHLHLKLKMLNKQRDEEQSFHHQNEREKIAKSAKGEIAYMLCFCGGDDFGPLESGDKFPKKTSATEHHETGPKDEGSTSSKSPRSRTLKPQKIRKHGWGSNHAPRNIL</sequence>
<feature type="region of interest" description="Disordered" evidence="1">
    <location>
        <begin position="83"/>
        <end position="137"/>
    </location>
</feature>
<dbReference type="AlphaFoldDB" id="A0A4V1IZ00"/>
<proteinExistence type="predicted"/>
<feature type="compositionally biased region" description="Basic and acidic residues" evidence="1">
    <location>
        <begin position="83"/>
        <end position="105"/>
    </location>
</feature>
<dbReference type="Proteomes" id="UP000281549">
    <property type="component" value="Unassembled WGS sequence"/>
</dbReference>
<protein>
    <submittedName>
        <fullName evidence="2">Uncharacterized protein</fullName>
    </submittedName>
</protein>
<evidence type="ECO:0000256" key="1">
    <source>
        <dbReference type="SAM" id="MobiDB-lite"/>
    </source>
</evidence>
<evidence type="ECO:0000313" key="2">
    <source>
        <dbReference type="EMBL" id="RKP16329.1"/>
    </source>
</evidence>
<evidence type="ECO:0000313" key="3">
    <source>
        <dbReference type="Proteomes" id="UP000281549"/>
    </source>
</evidence>
<feature type="compositionally biased region" description="Basic residues" evidence="1">
    <location>
        <begin position="112"/>
        <end position="126"/>
    </location>
</feature>
<gene>
    <name evidence="2" type="ORF">ROZALSC1DRAFT_25400</name>
</gene>
<accession>A0A4V1IZ00</accession>
<name>A0A4V1IZ00_ROZAC</name>
<reference evidence="3" key="1">
    <citation type="journal article" date="2018" name="Nat. Microbiol.">
        <title>Leveraging single-cell genomics to expand the fungal tree of life.</title>
        <authorList>
            <person name="Ahrendt S.R."/>
            <person name="Quandt C.A."/>
            <person name="Ciobanu D."/>
            <person name="Clum A."/>
            <person name="Salamov A."/>
            <person name="Andreopoulos B."/>
            <person name="Cheng J.F."/>
            <person name="Woyke T."/>
            <person name="Pelin A."/>
            <person name="Henrissat B."/>
            <person name="Reynolds N.K."/>
            <person name="Benny G.L."/>
            <person name="Smith M.E."/>
            <person name="James T.Y."/>
            <person name="Grigoriev I.V."/>
        </authorList>
    </citation>
    <scope>NUCLEOTIDE SEQUENCE [LARGE SCALE GENOMIC DNA]</scope>
    <source>
        <strain evidence="3">CSF55</strain>
    </source>
</reference>
<dbReference type="EMBL" id="ML006670">
    <property type="protein sequence ID" value="RKP16329.1"/>
    <property type="molecule type" value="Genomic_DNA"/>
</dbReference>
<organism evidence="2 3">
    <name type="scientific">Rozella allomycis (strain CSF55)</name>
    <dbReference type="NCBI Taxonomy" id="988480"/>
    <lineage>
        <taxon>Eukaryota</taxon>
        <taxon>Fungi</taxon>
        <taxon>Fungi incertae sedis</taxon>
        <taxon>Cryptomycota</taxon>
        <taxon>Cryptomycota incertae sedis</taxon>
        <taxon>Rozella</taxon>
    </lineage>
</organism>
<feature type="non-terminal residue" evidence="2">
    <location>
        <position position="1"/>
    </location>
</feature>